<dbReference type="OrthoDB" id="951172at2759"/>
<gene>
    <name evidence="7" type="ORF">AGOS_AER219C</name>
</gene>
<dbReference type="AlphaFoldDB" id="Q756N5"/>
<protein>
    <submittedName>
        <fullName evidence="7">AER219Cp</fullName>
    </submittedName>
</protein>
<accession>Q756N5</accession>
<dbReference type="RefSeq" id="NP_985076.2">
    <property type="nucleotide sequence ID" value="NM_210430.2"/>
</dbReference>
<reference evidence="7 8" key="1">
    <citation type="journal article" date="2004" name="Science">
        <title>The Ashbya gossypii genome as a tool for mapping the ancient Saccharomyces cerevisiae genome.</title>
        <authorList>
            <person name="Dietrich F.S."/>
            <person name="Voegeli S."/>
            <person name="Brachat S."/>
            <person name="Lerch A."/>
            <person name="Gates K."/>
            <person name="Steiner S."/>
            <person name="Mohr C."/>
            <person name="Pohlmann R."/>
            <person name="Luedi P."/>
            <person name="Choi S."/>
            <person name="Wing R.A."/>
            <person name="Flavier A."/>
            <person name="Gaffney T.D."/>
            <person name="Philippsen P."/>
        </authorList>
    </citation>
    <scope>NUCLEOTIDE SEQUENCE [LARGE SCALE GENOMIC DNA]</scope>
    <source>
        <strain evidence="8">ATCC 10895 / CBS 109.51 / FGSC 9923 / NRRL Y-1056</strain>
    </source>
</reference>
<dbReference type="Gene3D" id="1.25.10.10">
    <property type="entry name" value="Leucine-rich Repeat Variant"/>
    <property type="match status" value="2"/>
</dbReference>
<dbReference type="Pfam" id="PF13513">
    <property type="entry name" value="HEAT_EZ"/>
    <property type="match status" value="1"/>
</dbReference>
<sequence>MSNLSIDEGRLVHLCVVLVQSMSPDAGQRQQAMEALDAYTAQHDALNYFCFVLVEGSANRELQTRFAEHELQTVCATAGMVLKNMMLQHGSGAKYDLSYLRTNIMNGLYLPVPLLANITGIVLTTLFSHYYRHHREDASGVQTLSDLLALASQGNLAALKALSKIMEDNAQFFHLPWAGNDNILDVLITHFLKFMDELPNPTMRAEAIKCLNYVVPLQPQCLLVKLDRLLEGLFRLASADSDDVVRQQLCIMFSNLLEHRPDKLAAHMVGIVQFALHVMETSKDEKVALDACEYLFAFASSPNVPKNMVRQHLSEIVPMLLRKMVYNEDDIMSLEADNEGDADEDDNDEDIKPTTSKVSGRNDRADNEEDDVGGADDDTVVTNWNLKKCSAATLDAVTKLLPRAVVEIAFPLLSEYLASSQWYIREATILALGAMADGGMQYFAEQLPNLVPFLVEQLNDHWAPVRKITCWTLSRFSPWILNDRTEFLIPVLGPIMNTLLDKKKGVQEAAITAVAVFVENCDPDVVETVLYSELLNSFDRCLQSYKKKNLIILYDAIGRLAEKTQMDDDAIKLILPHLITKWASLGNNDKELWPLLECLSYVAASLGEKFSTMAPEVYQRAWQILCNCVELEAQAQTDPSIEVPEKDFVITSLDLIDGLVQGLRSHSCDLLFPNNDLTMLQVMLQCLQDPTHDVRQSTFALLGDIATFYDPALIQPFLPAFLKAISTELMHSDLPEAVSSVNNAVWCLGLIGQRRELGDAIIGLARQVLDLFCTPAPSVHESVLENLVVTIGRLGHLHPEHFAGPPFAMSANLSRWCQLSKELQDPEEKSAAYYGFIKIANLMTSASVLSDKALHHFIQGLASDIGPDTLALWKHDIYAFFMKHHSQLEALVQNLTDDETAVVSFITNN</sequence>
<dbReference type="STRING" id="284811.Q756N5"/>
<dbReference type="InterPro" id="IPR040122">
    <property type="entry name" value="Importin_beta"/>
</dbReference>
<dbReference type="OMA" id="SNIMMEY"/>
<dbReference type="GO" id="GO:0005634">
    <property type="term" value="C:nucleus"/>
    <property type="evidence" value="ECO:0000318"/>
    <property type="project" value="GO_Central"/>
</dbReference>
<dbReference type="GeneID" id="4621286"/>
<dbReference type="SUPFAM" id="SSF48371">
    <property type="entry name" value="ARM repeat"/>
    <property type="match status" value="1"/>
</dbReference>
<dbReference type="HOGENOM" id="CLU_008136_1_1_1"/>
<keyword evidence="2" id="KW-0813">Transport</keyword>
<dbReference type="GO" id="GO:0005737">
    <property type="term" value="C:cytoplasm"/>
    <property type="evidence" value="ECO:0000318"/>
    <property type="project" value="GO_Central"/>
</dbReference>
<keyword evidence="4" id="KW-0677">Repeat</keyword>
<evidence type="ECO:0000256" key="3">
    <source>
        <dbReference type="ARBA" id="ARBA00022490"/>
    </source>
</evidence>
<dbReference type="GO" id="GO:0006606">
    <property type="term" value="P:protein import into nucleus"/>
    <property type="evidence" value="ECO:0000318"/>
    <property type="project" value="GO_Central"/>
</dbReference>
<reference evidence="8" key="2">
    <citation type="journal article" date="2013" name="G3 (Bethesda)">
        <title>Genomes of Ashbya fungi isolated from insects reveal four mating-type loci, numerous translocations, lack of transposons, and distinct gene duplications.</title>
        <authorList>
            <person name="Dietrich F.S."/>
            <person name="Voegeli S."/>
            <person name="Kuo S."/>
            <person name="Philippsen P."/>
        </authorList>
    </citation>
    <scope>GENOME REANNOTATION</scope>
    <source>
        <strain evidence="8">ATCC 10895 / CBS 109.51 / FGSC 9923 / NRRL Y-1056</strain>
    </source>
</reference>
<feature type="region of interest" description="Disordered" evidence="6">
    <location>
        <begin position="337"/>
        <end position="377"/>
    </location>
</feature>
<evidence type="ECO:0000313" key="7">
    <source>
        <dbReference type="EMBL" id="AAS52900.2"/>
    </source>
</evidence>
<dbReference type="InterPro" id="IPR011989">
    <property type="entry name" value="ARM-like"/>
</dbReference>
<dbReference type="KEGG" id="ago:AGOS_AER219C"/>
<dbReference type="Proteomes" id="UP000000591">
    <property type="component" value="Chromosome V"/>
</dbReference>
<keyword evidence="5" id="KW-0653">Protein transport</keyword>
<evidence type="ECO:0000313" key="8">
    <source>
        <dbReference type="Proteomes" id="UP000000591"/>
    </source>
</evidence>
<comment type="subcellular location">
    <subcellularLocation>
        <location evidence="1">Cytoplasm</location>
    </subcellularLocation>
</comment>
<dbReference type="FunCoup" id="Q756N5">
    <property type="interactions" value="1268"/>
</dbReference>
<dbReference type="PANTHER" id="PTHR10527">
    <property type="entry name" value="IMPORTIN BETA"/>
    <property type="match status" value="1"/>
</dbReference>
<evidence type="ECO:0000256" key="1">
    <source>
        <dbReference type="ARBA" id="ARBA00004496"/>
    </source>
</evidence>
<dbReference type="GO" id="GO:0008139">
    <property type="term" value="F:nuclear localization sequence binding"/>
    <property type="evidence" value="ECO:0000318"/>
    <property type="project" value="GO_Central"/>
</dbReference>
<feature type="compositionally biased region" description="Acidic residues" evidence="6">
    <location>
        <begin position="337"/>
        <end position="349"/>
    </location>
</feature>
<proteinExistence type="predicted"/>
<dbReference type="eggNOG" id="KOG2023">
    <property type="taxonomic scope" value="Eukaryota"/>
</dbReference>
<evidence type="ECO:0000256" key="4">
    <source>
        <dbReference type="ARBA" id="ARBA00022737"/>
    </source>
</evidence>
<organism evidence="7 8">
    <name type="scientific">Eremothecium gossypii (strain ATCC 10895 / CBS 109.51 / FGSC 9923 / NRRL Y-1056)</name>
    <name type="common">Yeast</name>
    <name type="synonym">Ashbya gossypii</name>
    <dbReference type="NCBI Taxonomy" id="284811"/>
    <lineage>
        <taxon>Eukaryota</taxon>
        <taxon>Fungi</taxon>
        <taxon>Dikarya</taxon>
        <taxon>Ascomycota</taxon>
        <taxon>Saccharomycotina</taxon>
        <taxon>Saccharomycetes</taxon>
        <taxon>Saccharomycetales</taxon>
        <taxon>Saccharomycetaceae</taxon>
        <taxon>Eremothecium</taxon>
    </lineage>
</organism>
<dbReference type="EMBL" id="AE016818">
    <property type="protein sequence ID" value="AAS52900.2"/>
    <property type="molecule type" value="Genomic_DNA"/>
</dbReference>
<dbReference type="InParanoid" id="Q756N5"/>
<dbReference type="GO" id="GO:0061608">
    <property type="term" value="F:nuclear import signal receptor activity"/>
    <property type="evidence" value="ECO:0000318"/>
    <property type="project" value="GO_Central"/>
</dbReference>
<keyword evidence="3" id="KW-0963">Cytoplasm</keyword>
<evidence type="ECO:0000256" key="2">
    <source>
        <dbReference type="ARBA" id="ARBA00022448"/>
    </source>
</evidence>
<evidence type="ECO:0000256" key="6">
    <source>
        <dbReference type="SAM" id="MobiDB-lite"/>
    </source>
</evidence>
<keyword evidence="8" id="KW-1185">Reference proteome</keyword>
<name>Q756N5_EREGS</name>
<evidence type="ECO:0000256" key="5">
    <source>
        <dbReference type="ARBA" id="ARBA00022927"/>
    </source>
</evidence>
<feature type="compositionally biased region" description="Acidic residues" evidence="6">
    <location>
        <begin position="366"/>
        <end position="377"/>
    </location>
</feature>
<dbReference type="InterPro" id="IPR016024">
    <property type="entry name" value="ARM-type_fold"/>
</dbReference>